<proteinExistence type="predicted"/>
<evidence type="ECO:0000256" key="1">
    <source>
        <dbReference type="SAM" id="MobiDB-lite"/>
    </source>
</evidence>
<protein>
    <submittedName>
        <fullName evidence="4">PUB domain-containing protein</fullName>
    </submittedName>
</protein>
<evidence type="ECO:0000313" key="3">
    <source>
        <dbReference type="Proteomes" id="UP000279833"/>
    </source>
</evidence>
<reference evidence="2 3" key="2">
    <citation type="submission" date="2018-11" db="EMBL/GenBank/DDBJ databases">
        <authorList>
            <consortium name="Pathogen Informatics"/>
        </authorList>
    </citation>
    <scope>NUCLEOTIDE SEQUENCE [LARGE SCALE GENOMIC DNA]</scope>
    <source>
        <strain evidence="2">Dakar</strain>
        <strain evidence="3">Dakar, Senegal</strain>
    </source>
</reference>
<sequence>MKQLYDTTKKLAGKYSKPERPVKDKESRPITEIQQQRNRWVEYFEEILNRPAPINPPNIEAAHTDPTTEEIRMAARQMKSGKAAGPDNIPAEALTSDIEVTTNMLHFLFKNIWEKSSTYTYTKLRTRNSSVVDLWKSCAAFLEPKSMLEDSQIPKGVMIAVLGMSSTAMEFGYVSTTSIFEKAFVPLKVAVETVNSAHAAGRWTSLEECQILRQFRRGIVHMGLTRHVRGSQLLRRRTELRCSRAEMAIAELRLAKES</sequence>
<keyword evidence="3" id="KW-1185">Reference proteome</keyword>
<feature type="compositionally biased region" description="Basic and acidic residues" evidence="1">
    <location>
        <begin position="16"/>
        <end position="29"/>
    </location>
</feature>
<evidence type="ECO:0000313" key="4">
    <source>
        <dbReference type="WBParaSite" id="SCUD_0000887201-mRNA-1"/>
    </source>
</evidence>
<dbReference type="AlphaFoldDB" id="A0A183K1K9"/>
<gene>
    <name evidence="2" type="ORF">SCUD_LOCUS8872</name>
</gene>
<reference evidence="4" key="1">
    <citation type="submission" date="2016-06" db="UniProtKB">
        <authorList>
            <consortium name="WormBaseParasite"/>
        </authorList>
    </citation>
    <scope>IDENTIFICATION</scope>
</reference>
<dbReference type="WBParaSite" id="SCUD_0000887201-mRNA-1">
    <property type="protein sequence ID" value="SCUD_0000887201-mRNA-1"/>
    <property type="gene ID" value="SCUD_0000887201"/>
</dbReference>
<evidence type="ECO:0000313" key="2">
    <source>
        <dbReference type="EMBL" id="VDP32973.1"/>
    </source>
</evidence>
<dbReference type="Proteomes" id="UP000279833">
    <property type="component" value="Unassembled WGS sequence"/>
</dbReference>
<organism evidence="4">
    <name type="scientific">Schistosoma curassoni</name>
    <dbReference type="NCBI Taxonomy" id="6186"/>
    <lineage>
        <taxon>Eukaryota</taxon>
        <taxon>Metazoa</taxon>
        <taxon>Spiralia</taxon>
        <taxon>Lophotrochozoa</taxon>
        <taxon>Platyhelminthes</taxon>
        <taxon>Trematoda</taxon>
        <taxon>Digenea</taxon>
        <taxon>Strigeidida</taxon>
        <taxon>Schistosomatoidea</taxon>
        <taxon>Schistosomatidae</taxon>
        <taxon>Schistosoma</taxon>
    </lineage>
</organism>
<dbReference type="EMBL" id="UZAK01032947">
    <property type="protein sequence ID" value="VDP32973.1"/>
    <property type="molecule type" value="Genomic_DNA"/>
</dbReference>
<name>A0A183K1K9_9TREM</name>
<feature type="region of interest" description="Disordered" evidence="1">
    <location>
        <begin position="1"/>
        <end position="29"/>
    </location>
</feature>
<accession>A0A183K1K9</accession>